<sequence length="224" mass="25523">MKMKKATLAKKYKFNIRESVAIARTYPHLIGTTEKILRSSMKAAGIAGGDKIIRNNKPAIASLTKEIIETKLEVKSIRSLLERRTSKFEGLTEYDQQFIKTFAREAAISFAEYFAQSDKKPIIPKTVVYFSDDGDLYIEPKKDHCYPTVKNSLRQRIVKILITAKGYVPPDDLISAVEGTRKSVEFAINRINSLSKFHLNDIKLIDNRRTYGYRISPTIMIKQG</sequence>
<proteinExistence type="predicted"/>
<organism evidence="1 2">
    <name type="scientific">Candidatus Nomurabacteria bacterium RIFCSPLOWO2_01_FULL_36_16</name>
    <dbReference type="NCBI Taxonomy" id="1801767"/>
    <lineage>
        <taxon>Bacteria</taxon>
        <taxon>Candidatus Nomuraibacteriota</taxon>
    </lineage>
</organism>
<evidence type="ECO:0000313" key="1">
    <source>
        <dbReference type="EMBL" id="OGI86627.1"/>
    </source>
</evidence>
<dbReference type="AlphaFoldDB" id="A0A1F6WXK0"/>
<name>A0A1F6WXK0_9BACT</name>
<dbReference type="EMBL" id="MFUR01000013">
    <property type="protein sequence ID" value="OGI86627.1"/>
    <property type="molecule type" value="Genomic_DNA"/>
</dbReference>
<protein>
    <submittedName>
        <fullName evidence="1">Uncharacterized protein</fullName>
    </submittedName>
</protein>
<comment type="caution">
    <text evidence="1">The sequence shown here is derived from an EMBL/GenBank/DDBJ whole genome shotgun (WGS) entry which is preliminary data.</text>
</comment>
<gene>
    <name evidence="1" type="ORF">A3A91_02850</name>
</gene>
<accession>A0A1F6WXK0</accession>
<evidence type="ECO:0000313" key="2">
    <source>
        <dbReference type="Proteomes" id="UP000177001"/>
    </source>
</evidence>
<dbReference type="Proteomes" id="UP000177001">
    <property type="component" value="Unassembled WGS sequence"/>
</dbReference>
<reference evidence="1 2" key="1">
    <citation type="journal article" date="2016" name="Nat. Commun.">
        <title>Thousands of microbial genomes shed light on interconnected biogeochemical processes in an aquifer system.</title>
        <authorList>
            <person name="Anantharaman K."/>
            <person name="Brown C.T."/>
            <person name="Hug L.A."/>
            <person name="Sharon I."/>
            <person name="Castelle C.J."/>
            <person name="Probst A.J."/>
            <person name="Thomas B.C."/>
            <person name="Singh A."/>
            <person name="Wilkins M.J."/>
            <person name="Karaoz U."/>
            <person name="Brodie E.L."/>
            <person name="Williams K.H."/>
            <person name="Hubbard S.S."/>
            <person name="Banfield J.F."/>
        </authorList>
    </citation>
    <scope>NUCLEOTIDE SEQUENCE [LARGE SCALE GENOMIC DNA]</scope>
</reference>